<dbReference type="AlphaFoldDB" id="A0A3S2U5M0"/>
<keyword evidence="3" id="KW-1185">Reference proteome</keyword>
<dbReference type="PANTHER" id="PTHR33164:SF43">
    <property type="entry name" value="HTH-TYPE TRANSCRIPTIONAL REPRESSOR YETL"/>
    <property type="match status" value="1"/>
</dbReference>
<dbReference type="InterPro" id="IPR036390">
    <property type="entry name" value="WH_DNA-bd_sf"/>
</dbReference>
<dbReference type="Pfam" id="PF12802">
    <property type="entry name" value="MarR_2"/>
    <property type="match status" value="1"/>
</dbReference>
<proteinExistence type="predicted"/>
<feature type="domain" description="HTH marR-type" evidence="1">
    <location>
        <begin position="17"/>
        <end position="149"/>
    </location>
</feature>
<dbReference type="OrthoDB" id="8911933at2"/>
<protein>
    <submittedName>
        <fullName evidence="2">MarR family transcriptional regulator</fullName>
    </submittedName>
</protein>
<dbReference type="InterPro" id="IPR000835">
    <property type="entry name" value="HTH_MarR-typ"/>
</dbReference>
<evidence type="ECO:0000313" key="2">
    <source>
        <dbReference type="EMBL" id="RVT48490.1"/>
    </source>
</evidence>
<dbReference type="SMART" id="SM00347">
    <property type="entry name" value="HTH_MARR"/>
    <property type="match status" value="1"/>
</dbReference>
<evidence type="ECO:0000259" key="1">
    <source>
        <dbReference type="PROSITE" id="PS50995"/>
    </source>
</evidence>
<dbReference type="GO" id="GO:0003700">
    <property type="term" value="F:DNA-binding transcription factor activity"/>
    <property type="evidence" value="ECO:0007669"/>
    <property type="project" value="InterPro"/>
</dbReference>
<dbReference type="EMBL" id="SACT01000010">
    <property type="protein sequence ID" value="RVT48490.1"/>
    <property type="molecule type" value="Genomic_DNA"/>
</dbReference>
<dbReference type="RefSeq" id="WP_128200966.1">
    <property type="nucleotide sequence ID" value="NZ_SACT01000010.1"/>
</dbReference>
<dbReference type="GO" id="GO:0006950">
    <property type="term" value="P:response to stress"/>
    <property type="evidence" value="ECO:0007669"/>
    <property type="project" value="TreeGrafter"/>
</dbReference>
<dbReference type="Gene3D" id="1.10.10.10">
    <property type="entry name" value="Winged helix-like DNA-binding domain superfamily/Winged helix DNA-binding domain"/>
    <property type="match status" value="1"/>
</dbReference>
<reference evidence="2 3" key="1">
    <citation type="submission" date="2019-01" db="EMBL/GenBank/DDBJ databases">
        <authorList>
            <person name="Chen W.-M."/>
        </authorList>
    </citation>
    <scope>NUCLEOTIDE SEQUENCE [LARGE SCALE GENOMIC DNA]</scope>
    <source>
        <strain evidence="2 3">ICH-3</strain>
    </source>
</reference>
<dbReference type="PROSITE" id="PS50995">
    <property type="entry name" value="HTH_MARR_2"/>
    <property type="match status" value="1"/>
</dbReference>
<name>A0A3S2U5M0_9BURK</name>
<dbReference type="Proteomes" id="UP000288178">
    <property type="component" value="Unassembled WGS sequence"/>
</dbReference>
<organism evidence="2 3">
    <name type="scientific">Rubrivivax albus</name>
    <dbReference type="NCBI Taxonomy" id="2499835"/>
    <lineage>
        <taxon>Bacteria</taxon>
        <taxon>Pseudomonadati</taxon>
        <taxon>Pseudomonadota</taxon>
        <taxon>Betaproteobacteria</taxon>
        <taxon>Burkholderiales</taxon>
        <taxon>Sphaerotilaceae</taxon>
        <taxon>Rubrivivax</taxon>
    </lineage>
</organism>
<comment type="caution">
    <text evidence="2">The sequence shown here is derived from an EMBL/GenBank/DDBJ whole genome shotgun (WGS) entry which is preliminary data.</text>
</comment>
<dbReference type="InterPro" id="IPR039422">
    <property type="entry name" value="MarR/SlyA-like"/>
</dbReference>
<evidence type="ECO:0000313" key="3">
    <source>
        <dbReference type="Proteomes" id="UP000288178"/>
    </source>
</evidence>
<dbReference type="InterPro" id="IPR036388">
    <property type="entry name" value="WH-like_DNA-bd_sf"/>
</dbReference>
<dbReference type="PANTHER" id="PTHR33164">
    <property type="entry name" value="TRANSCRIPTIONAL REGULATOR, MARR FAMILY"/>
    <property type="match status" value="1"/>
</dbReference>
<accession>A0A3S2U5M0</accession>
<sequence>MSDTPSPTDSTQPAQAPARVLRRFRQVFTATRNHYQQVEKHVGIGGAQVWALGIIGAQPGIGVGGLARTMHIHQSTASNLVRALVDRELVSTAREGADRRAVQLRLLPAGTDLLAKAPGPYTGLLVQALDRLDDATLARLEADLTQLAQAMGIGEDAPALPIAQL</sequence>
<gene>
    <name evidence="2" type="ORF">ENE75_22665</name>
</gene>
<dbReference type="SUPFAM" id="SSF46785">
    <property type="entry name" value="Winged helix' DNA-binding domain"/>
    <property type="match status" value="1"/>
</dbReference>